<dbReference type="HOGENOM" id="CLU_3423352_0_0_1"/>
<dbReference type="AlphaFoldDB" id="D5GMG7"/>
<protein>
    <submittedName>
        <fullName evidence="1">(Perigord truffle) hypothetical protein</fullName>
    </submittedName>
</protein>
<organism evidence="1 2">
    <name type="scientific">Tuber melanosporum (strain Mel28)</name>
    <name type="common">Perigord black truffle</name>
    <dbReference type="NCBI Taxonomy" id="656061"/>
    <lineage>
        <taxon>Eukaryota</taxon>
        <taxon>Fungi</taxon>
        <taxon>Dikarya</taxon>
        <taxon>Ascomycota</taxon>
        <taxon>Pezizomycotina</taxon>
        <taxon>Pezizomycetes</taxon>
        <taxon>Pezizales</taxon>
        <taxon>Tuberaceae</taxon>
        <taxon>Tuber</taxon>
    </lineage>
</organism>
<dbReference type="InParanoid" id="D5GMG7"/>
<reference evidence="1 2" key="1">
    <citation type="journal article" date="2010" name="Nature">
        <title>Perigord black truffle genome uncovers evolutionary origins and mechanisms of symbiosis.</title>
        <authorList>
            <person name="Martin F."/>
            <person name="Kohler A."/>
            <person name="Murat C."/>
            <person name="Balestrini R."/>
            <person name="Coutinho P.M."/>
            <person name="Jaillon O."/>
            <person name="Montanini B."/>
            <person name="Morin E."/>
            <person name="Noel B."/>
            <person name="Percudani R."/>
            <person name="Porcel B."/>
            <person name="Rubini A."/>
            <person name="Amicucci A."/>
            <person name="Amselem J."/>
            <person name="Anthouard V."/>
            <person name="Arcioni S."/>
            <person name="Artiguenave F."/>
            <person name="Aury J.M."/>
            <person name="Ballario P."/>
            <person name="Bolchi A."/>
            <person name="Brenna A."/>
            <person name="Brun A."/>
            <person name="Buee M."/>
            <person name="Cantarel B."/>
            <person name="Chevalier G."/>
            <person name="Couloux A."/>
            <person name="Da Silva C."/>
            <person name="Denoeud F."/>
            <person name="Duplessis S."/>
            <person name="Ghignone S."/>
            <person name="Hilselberger B."/>
            <person name="Iotti M."/>
            <person name="Marcais B."/>
            <person name="Mello A."/>
            <person name="Miranda M."/>
            <person name="Pacioni G."/>
            <person name="Quesneville H."/>
            <person name="Riccioni C."/>
            <person name="Ruotolo R."/>
            <person name="Splivallo R."/>
            <person name="Stocchi V."/>
            <person name="Tisserant E."/>
            <person name="Viscomi A.R."/>
            <person name="Zambonelli A."/>
            <person name="Zampieri E."/>
            <person name="Henrissat B."/>
            <person name="Lebrun M.H."/>
            <person name="Paolocci F."/>
            <person name="Bonfante P."/>
            <person name="Ottonello S."/>
            <person name="Wincker P."/>
        </authorList>
    </citation>
    <scope>NUCLEOTIDE SEQUENCE [LARGE SCALE GENOMIC DNA]</scope>
    <source>
        <strain evidence="1 2">Mel28</strain>
    </source>
</reference>
<dbReference type="KEGG" id="tml:GSTUM_00010699001"/>
<gene>
    <name evidence="1" type="ORF">GSTUM_00010699001</name>
</gene>
<dbReference type="Proteomes" id="UP000006911">
    <property type="component" value="Unassembled WGS sequence"/>
</dbReference>
<dbReference type="EMBL" id="FN430354">
    <property type="protein sequence ID" value="CAZ85710.1"/>
    <property type="molecule type" value="Genomic_DNA"/>
</dbReference>
<sequence length="23" mass="2492">MKGIALGLCQGEDGNIGFQKKKR</sequence>
<accession>D5GMG7</accession>
<name>D5GMG7_TUBMM</name>
<proteinExistence type="predicted"/>
<evidence type="ECO:0000313" key="2">
    <source>
        <dbReference type="Proteomes" id="UP000006911"/>
    </source>
</evidence>
<evidence type="ECO:0000313" key="1">
    <source>
        <dbReference type="EMBL" id="CAZ85710.1"/>
    </source>
</evidence>
<keyword evidence="2" id="KW-1185">Reference proteome</keyword>